<evidence type="ECO:0000313" key="3">
    <source>
        <dbReference type="Proteomes" id="UP000824120"/>
    </source>
</evidence>
<proteinExistence type="predicted"/>
<feature type="non-terminal residue" evidence="2">
    <location>
        <position position="64"/>
    </location>
</feature>
<evidence type="ECO:0000256" key="1">
    <source>
        <dbReference type="SAM" id="MobiDB-lite"/>
    </source>
</evidence>
<dbReference type="EMBL" id="JACXVP010000065">
    <property type="protein sequence ID" value="KAG5568689.1"/>
    <property type="molecule type" value="Genomic_DNA"/>
</dbReference>
<comment type="caution">
    <text evidence="2">The sequence shown here is derived from an EMBL/GenBank/DDBJ whole genome shotgun (WGS) entry which is preliminary data.</text>
</comment>
<dbReference type="AlphaFoldDB" id="A0A9J5VZT5"/>
<name>A0A9J5VZT5_SOLCO</name>
<organism evidence="2 3">
    <name type="scientific">Solanum commersonii</name>
    <name type="common">Commerson's wild potato</name>
    <name type="synonym">Commerson's nightshade</name>
    <dbReference type="NCBI Taxonomy" id="4109"/>
    <lineage>
        <taxon>Eukaryota</taxon>
        <taxon>Viridiplantae</taxon>
        <taxon>Streptophyta</taxon>
        <taxon>Embryophyta</taxon>
        <taxon>Tracheophyta</taxon>
        <taxon>Spermatophyta</taxon>
        <taxon>Magnoliopsida</taxon>
        <taxon>eudicotyledons</taxon>
        <taxon>Gunneridae</taxon>
        <taxon>Pentapetalae</taxon>
        <taxon>asterids</taxon>
        <taxon>lamiids</taxon>
        <taxon>Solanales</taxon>
        <taxon>Solanaceae</taxon>
        <taxon>Solanoideae</taxon>
        <taxon>Solaneae</taxon>
        <taxon>Solanum</taxon>
    </lineage>
</organism>
<keyword evidence="3" id="KW-1185">Reference proteome</keyword>
<evidence type="ECO:0000313" key="2">
    <source>
        <dbReference type="EMBL" id="KAG5568689.1"/>
    </source>
</evidence>
<reference evidence="2" key="1">
    <citation type="submission" date="2020-09" db="EMBL/GenBank/DDBJ databases">
        <title>De no assembly of potato wild relative species, Solanum commersonii.</title>
        <authorList>
            <person name="Cho K."/>
        </authorList>
    </citation>
    <scope>NUCLEOTIDE SEQUENCE</scope>
    <source>
        <strain evidence="2">LZ3.2</strain>
        <tissue evidence="2">Leaf</tissue>
    </source>
</reference>
<dbReference type="Proteomes" id="UP000824120">
    <property type="component" value="Unassembled WGS sequence"/>
</dbReference>
<accession>A0A9J5VZT5</accession>
<feature type="region of interest" description="Disordered" evidence="1">
    <location>
        <begin position="1"/>
        <end position="37"/>
    </location>
</feature>
<protein>
    <submittedName>
        <fullName evidence="2">Uncharacterized protein</fullName>
    </submittedName>
</protein>
<gene>
    <name evidence="2" type="ORF">H5410_064298</name>
</gene>
<sequence length="64" mass="7082">MTISNLCLSSSPTNLVQTRNSETVQQSSAKSGSPQNVTRVQQAMYAPRLLHNGPIPFKDLDEFF</sequence>